<reference evidence="2" key="1">
    <citation type="journal article" date="2018" name="Nat. Biotechnol.">
        <title>A standardized bacterial taxonomy based on genome phylogeny substantially revises the tree of life.</title>
        <authorList>
            <person name="Parks D.H."/>
            <person name="Chuvochina M."/>
            <person name="Waite D.W."/>
            <person name="Rinke C."/>
            <person name="Skarshewski A."/>
            <person name="Chaumeil P.A."/>
            <person name="Hugenholtz P."/>
        </authorList>
    </citation>
    <scope>NUCLEOTIDE SEQUENCE [LARGE SCALE GENOMIC DNA]</scope>
    <source>
        <strain evidence="2">UBA11284</strain>
    </source>
</reference>
<evidence type="ECO:0000256" key="1">
    <source>
        <dbReference type="SAM" id="MobiDB-lite"/>
    </source>
</evidence>
<feature type="region of interest" description="Disordered" evidence="1">
    <location>
        <begin position="428"/>
        <end position="449"/>
    </location>
</feature>
<accession>A0A3D0KGK0</accession>
<sequence>MPIRKFDAFVSTVDIQTKDATIPANTYLMCIKVLGGTNPVVVDRTMRPEQAIKLSTKHVRTLADAPADDPNVMSLRHHVDIALSGQQPFLERDYRPGEIVVCAAPVPLDDEFIIPRGHHLVCKRVAAGRVVFELWHPLYTTRMDFEIAHDYAPFVFKPVDDHDDEAYVQATYGLSLEIDLFSDDDAPDEDQAFVATFTLPYERFRVAKRPGGEWVFDQDEDACDAMAYQLRQHAAPPKHSHLDRDFYLIDCDSRELLAYYIEYRLSWRSRAWSFSTFLQHRQLINECHQVIRLREAERQLALGGLGMTRVVVIDADAISPVQAAPLMVPSDKVLVATNNRDVIPDWKKQVGSRSQYRLEIVSPRVPQAADMALAFIAGEWVAREPSLLALPWLLVSRDRDISALASCLLARGVACVSQVHVHRHCAPSASSANSTLHPTSPPATPPPCHRRLTQAEQLDRLIRQAGGYPCHLGRVRPLLTKASGIREGSVLQKIRDGKTRGIKKHLVSLGFVCTKTRVSRFGGATQKS</sequence>
<feature type="compositionally biased region" description="Polar residues" evidence="1">
    <location>
        <begin position="428"/>
        <end position="437"/>
    </location>
</feature>
<proteinExistence type="predicted"/>
<gene>
    <name evidence="2" type="ORF">DEO68_10850</name>
</gene>
<dbReference type="EMBL" id="DOTR01000055">
    <property type="protein sequence ID" value="HCA02658.1"/>
    <property type="molecule type" value="Genomic_DNA"/>
</dbReference>
<protein>
    <submittedName>
        <fullName evidence="2">Uncharacterized protein</fullName>
    </submittedName>
</protein>
<dbReference type="AlphaFoldDB" id="A0A3D0KGK0"/>
<comment type="caution">
    <text evidence="2">The sequence shown here is derived from an EMBL/GenBank/DDBJ whole genome shotgun (WGS) entry which is preliminary data.</text>
</comment>
<evidence type="ECO:0000313" key="2">
    <source>
        <dbReference type="EMBL" id="HCA02658.1"/>
    </source>
</evidence>
<name>A0A3D0KGK0_9GAMM</name>
<organism evidence="2">
    <name type="scientific">Halomonas campaniensis</name>
    <dbReference type="NCBI Taxonomy" id="213554"/>
    <lineage>
        <taxon>Bacteria</taxon>
        <taxon>Pseudomonadati</taxon>
        <taxon>Pseudomonadota</taxon>
        <taxon>Gammaproteobacteria</taxon>
        <taxon>Oceanospirillales</taxon>
        <taxon>Halomonadaceae</taxon>
        <taxon>Halomonas</taxon>
    </lineage>
</organism>